<protein>
    <recommendedName>
        <fullName evidence="5">DUF2946 domain-containing protein</fullName>
    </recommendedName>
</protein>
<dbReference type="EMBL" id="JACHOA010000001">
    <property type="protein sequence ID" value="MBB4612748.1"/>
    <property type="molecule type" value="Genomic_DNA"/>
</dbReference>
<name>A0A7W7A975_9SPHN</name>
<evidence type="ECO:0000313" key="3">
    <source>
        <dbReference type="EMBL" id="MBB4612748.1"/>
    </source>
</evidence>
<reference evidence="3 4" key="1">
    <citation type="submission" date="2020-08" db="EMBL/GenBank/DDBJ databases">
        <title>Genomic Encyclopedia of Type Strains, Phase IV (KMG-IV): sequencing the most valuable type-strain genomes for metagenomic binning, comparative biology and taxonomic classification.</title>
        <authorList>
            <person name="Goeker M."/>
        </authorList>
    </citation>
    <scope>NUCLEOTIDE SEQUENCE [LARGE SCALE GENOMIC DNA]</scope>
    <source>
        <strain evidence="3 4">DSM 17507</strain>
    </source>
</reference>
<dbReference type="OrthoDB" id="7596094at2"/>
<evidence type="ECO:0008006" key="5">
    <source>
        <dbReference type="Google" id="ProtNLM"/>
    </source>
</evidence>
<dbReference type="AlphaFoldDB" id="A0A7W7A975"/>
<accession>A0A7W7A975</accession>
<sequence>MKSVVALIVALALAFGAGPLCAAPAAASMQTANMECGDMPGSGDRSHHHGAPDVARVCHACLFAAPAIGTNLNAIRWDWIGPEIRAPQSLSGLKSEPPTPPPRQPVSRSVSILSGEYT</sequence>
<feature type="region of interest" description="Disordered" evidence="1">
    <location>
        <begin position="88"/>
        <end position="118"/>
    </location>
</feature>
<gene>
    <name evidence="3" type="ORF">GGR37_000994</name>
</gene>
<evidence type="ECO:0000256" key="1">
    <source>
        <dbReference type="SAM" id="MobiDB-lite"/>
    </source>
</evidence>
<proteinExistence type="predicted"/>
<comment type="caution">
    <text evidence="3">The sequence shown here is derived from an EMBL/GenBank/DDBJ whole genome shotgun (WGS) entry which is preliminary data.</text>
</comment>
<feature type="chain" id="PRO_5031568734" description="DUF2946 domain-containing protein" evidence="2">
    <location>
        <begin position="23"/>
        <end position="118"/>
    </location>
</feature>
<organism evidence="3 4">
    <name type="scientific">Novosphingobium taihuense</name>
    <dbReference type="NCBI Taxonomy" id="260085"/>
    <lineage>
        <taxon>Bacteria</taxon>
        <taxon>Pseudomonadati</taxon>
        <taxon>Pseudomonadota</taxon>
        <taxon>Alphaproteobacteria</taxon>
        <taxon>Sphingomonadales</taxon>
        <taxon>Sphingomonadaceae</taxon>
        <taxon>Novosphingobium</taxon>
    </lineage>
</organism>
<evidence type="ECO:0000313" key="4">
    <source>
        <dbReference type="Proteomes" id="UP000538566"/>
    </source>
</evidence>
<keyword evidence="2" id="KW-0732">Signal</keyword>
<evidence type="ECO:0000256" key="2">
    <source>
        <dbReference type="SAM" id="SignalP"/>
    </source>
</evidence>
<dbReference type="RefSeq" id="WP_144901092.1">
    <property type="nucleotide sequence ID" value="NZ_JACHOA010000001.1"/>
</dbReference>
<dbReference type="Proteomes" id="UP000538566">
    <property type="component" value="Unassembled WGS sequence"/>
</dbReference>
<feature type="signal peptide" evidence="2">
    <location>
        <begin position="1"/>
        <end position="22"/>
    </location>
</feature>
<keyword evidence="4" id="KW-1185">Reference proteome</keyword>